<dbReference type="EMBL" id="AP023086">
    <property type="protein sequence ID" value="BCD99597.1"/>
    <property type="molecule type" value="Genomic_DNA"/>
</dbReference>
<dbReference type="InterPro" id="IPR009081">
    <property type="entry name" value="PP-bd_ACP"/>
</dbReference>
<dbReference type="Pfam" id="PF00550">
    <property type="entry name" value="PP-binding"/>
    <property type="match status" value="1"/>
</dbReference>
<dbReference type="Gene3D" id="1.10.1200.10">
    <property type="entry name" value="ACP-like"/>
    <property type="match status" value="1"/>
</dbReference>
<evidence type="ECO:0000313" key="3">
    <source>
        <dbReference type="Proteomes" id="UP001320119"/>
    </source>
</evidence>
<dbReference type="KEGG" id="marq:MARGE09_P3799"/>
<evidence type="ECO:0000259" key="1">
    <source>
        <dbReference type="PROSITE" id="PS50075"/>
    </source>
</evidence>
<dbReference type="Proteomes" id="UP001320119">
    <property type="component" value="Chromosome"/>
</dbReference>
<organism evidence="2 3">
    <name type="scientific">Marinagarivorans cellulosilyticus</name>
    <dbReference type="NCBI Taxonomy" id="2721545"/>
    <lineage>
        <taxon>Bacteria</taxon>
        <taxon>Pseudomonadati</taxon>
        <taxon>Pseudomonadota</taxon>
        <taxon>Gammaproteobacteria</taxon>
        <taxon>Cellvibrionales</taxon>
        <taxon>Cellvibrionaceae</taxon>
        <taxon>Marinagarivorans</taxon>
    </lineage>
</organism>
<dbReference type="NCBIfam" id="NF005480">
    <property type="entry name" value="PRK07081.1"/>
    <property type="match status" value="1"/>
</dbReference>
<gene>
    <name evidence="2" type="ORF">MARGE09_P3799</name>
</gene>
<sequence length="86" mass="9495">MDISEITERTQKVLGEVGALGVAIETVGENDDLYEAGLTSRASVNVMLALEDEFDIEFPDDMLNRHMFQSISSIRDGISTILEEDS</sequence>
<dbReference type="PROSITE" id="PS50075">
    <property type="entry name" value="CARRIER"/>
    <property type="match status" value="1"/>
</dbReference>
<evidence type="ECO:0000313" key="2">
    <source>
        <dbReference type="EMBL" id="BCD99597.1"/>
    </source>
</evidence>
<protein>
    <recommendedName>
        <fullName evidence="1">Carrier domain-containing protein</fullName>
    </recommendedName>
</protein>
<reference evidence="2 3" key="1">
    <citation type="journal article" date="2022" name="IScience">
        <title>An ultrasensitive nanofiber-based assay for enzymatic hydrolysis and deep-sea microbial degradation of cellulose.</title>
        <authorList>
            <person name="Tsudome M."/>
            <person name="Tachioka M."/>
            <person name="Miyazaki M."/>
            <person name="Uchimura K."/>
            <person name="Tsuda M."/>
            <person name="Takaki Y."/>
            <person name="Deguchi S."/>
        </authorList>
    </citation>
    <scope>NUCLEOTIDE SEQUENCE [LARGE SCALE GENOMIC DNA]</scope>
    <source>
        <strain evidence="2 3">GE09</strain>
    </source>
</reference>
<accession>A0AAN1WLA0</accession>
<dbReference type="InterPro" id="IPR036736">
    <property type="entry name" value="ACP-like_sf"/>
</dbReference>
<feature type="domain" description="Carrier" evidence="1">
    <location>
        <begin position="4"/>
        <end position="85"/>
    </location>
</feature>
<keyword evidence="3" id="KW-1185">Reference proteome</keyword>
<proteinExistence type="predicted"/>
<dbReference type="RefSeq" id="WP_236984863.1">
    <property type="nucleotide sequence ID" value="NZ_AP023086.1"/>
</dbReference>
<dbReference type="AlphaFoldDB" id="A0AAN1WLA0"/>
<name>A0AAN1WLA0_9GAMM</name>
<dbReference type="SUPFAM" id="SSF47336">
    <property type="entry name" value="ACP-like"/>
    <property type="match status" value="1"/>
</dbReference>